<dbReference type="Gene3D" id="3.90.700.10">
    <property type="entry name" value="Succinate dehydrogenase/fumarate reductase flavoprotein, catalytic domain"/>
    <property type="match status" value="1"/>
</dbReference>
<evidence type="ECO:0000313" key="12">
    <source>
        <dbReference type="Proteomes" id="UP000250991"/>
    </source>
</evidence>
<comment type="pathway">
    <text evidence="2">Cofactor biosynthesis; NAD(+) biosynthesis; iminoaspartate from L-aspartate (oxidase route): step 1/1.</text>
</comment>
<proteinExistence type="inferred from homology"/>
<evidence type="ECO:0000256" key="5">
    <source>
        <dbReference type="ARBA" id="ARBA00022630"/>
    </source>
</evidence>
<dbReference type="InterPro" id="IPR005288">
    <property type="entry name" value="NadB"/>
</dbReference>
<evidence type="ECO:0000256" key="4">
    <source>
        <dbReference type="ARBA" id="ARBA00012173"/>
    </source>
</evidence>
<keyword evidence="8 11" id="KW-0560">Oxidoreductase</keyword>
<evidence type="ECO:0000256" key="8">
    <source>
        <dbReference type="ARBA" id="ARBA00023002"/>
    </source>
</evidence>
<comment type="similarity">
    <text evidence="3">Belongs to the FAD-dependent oxidoreductase 2 family. NadB subfamily.</text>
</comment>
<comment type="catalytic activity">
    <reaction evidence="9">
        <text>L-aspartate + O2 = iminosuccinate + H2O2</text>
        <dbReference type="Rhea" id="RHEA:25876"/>
        <dbReference type="ChEBI" id="CHEBI:15379"/>
        <dbReference type="ChEBI" id="CHEBI:16240"/>
        <dbReference type="ChEBI" id="CHEBI:29991"/>
        <dbReference type="ChEBI" id="CHEBI:77875"/>
        <dbReference type="EC" id="1.4.3.16"/>
    </reaction>
    <physiologicalReaction direction="left-to-right" evidence="9">
        <dbReference type="Rhea" id="RHEA:25877"/>
    </physiologicalReaction>
</comment>
<dbReference type="Pfam" id="PF00890">
    <property type="entry name" value="FAD_binding_2"/>
    <property type="match status" value="1"/>
</dbReference>
<dbReference type="InterPro" id="IPR036188">
    <property type="entry name" value="FAD/NAD-bd_sf"/>
</dbReference>
<evidence type="ECO:0000256" key="3">
    <source>
        <dbReference type="ARBA" id="ARBA00008562"/>
    </source>
</evidence>
<dbReference type="Proteomes" id="UP000250991">
    <property type="component" value="Unassembled WGS sequence"/>
</dbReference>
<evidence type="ECO:0000313" key="11">
    <source>
        <dbReference type="EMBL" id="SQD02723.1"/>
    </source>
</evidence>
<dbReference type="EC" id="1.4.3.16" evidence="4"/>
<evidence type="ECO:0000259" key="10">
    <source>
        <dbReference type="Pfam" id="PF00890"/>
    </source>
</evidence>
<name>A0A2X3K3T7_ECOLX</name>
<dbReference type="UniPathway" id="UPA00253">
    <property type="reaction ID" value="UER00326"/>
</dbReference>
<evidence type="ECO:0000256" key="9">
    <source>
        <dbReference type="ARBA" id="ARBA00048305"/>
    </source>
</evidence>
<dbReference type="InterPro" id="IPR027477">
    <property type="entry name" value="Succ_DH/fumarate_Rdtase_cat_sf"/>
</dbReference>
<organism evidence="11 12">
    <name type="scientific">Escherichia coli</name>
    <dbReference type="NCBI Taxonomy" id="562"/>
    <lineage>
        <taxon>Bacteria</taxon>
        <taxon>Pseudomonadati</taxon>
        <taxon>Pseudomonadota</taxon>
        <taxon>Gammaproteobacteria</taxon>
        <taxon>Enterobacterales</taxon>
        <taxon>Enterobacteriaceae</taxon>
        <taxon>Escherichia</taxon>
    </lineage>
</organism>
<accession>A0A2X3K3T7</accession>
<feature type="domain" description="FAD-dependent oxidoreductase 2 FAD-binding" evidence="10">
    <location>
        <begin position="3"/>
        <end position="61"/>
    </location>
</feature>
<gene>
    <name evidence="11" type="primary">nadB_3</name>
    <name evidence="11" type="ORF">NCTC8009_03191</name>
</gene>
<comment type="cofactor">
    <cofactor evidence="1">
        <name>FAD</name>
        <dbReference type="ChEBI" id="CHEBI:57692"/>
    </cofactor>
</comment>
<dbReference type="PANTHER" id="PTHR42716">
    <property type="entry name" value="L-ASPARTATE OXIDASE"/>
    <property type="match status" value="1"/>
</dbReference>
<dbReference type="GO" id="GO:0034628">
    <property type="term" value="P:'de novo' NAD+ biosynthetic process from L-aspartate"/>
    <property type="evidence" value="ECO:0007669"/>
    <property type="project" value="TreeGrafter"/>
</dbReference>
<sequence length="80" mass="8613">MLGLGIDLTQEPVPIVPAAHYTCGGVMVDDHGRTDVEGLYAIGEVSYTGLHGANRMASNSLLECLVYGWSGGRRYHQTYA</sequence>
<dbReference type="EMBL" id="UARW01000010">
    <property type="protein sequence ID" value="SQD02723.1"/>
    <property type="molecule type" value="Genomic_DNA"/>
</dbReference>
<dbReference type="PANTHER" id="PTHR42716:SF2">
    <property type="entry name" value="L-ASPARTATE OXIDASE, CHLOROPLASTIC"/>
    <property type="match status" value="1"/>
</dbReference>
<evidence type="ECO:0000256" key="1">
    <source>
        <dbReference type="ARBA" id="ARBA00001974"/>
    </source>
</evidence>
<reference evidence="11 12" key="1">
    <citation type="submission" date="2018-06" db="EMBL/GenBank/DDBJ databases">
        <authorList>
            <consortium name="Pathogen Informatics"/>
            <person name="Doyle S."/>
        </authorList>
    </citation>
    <scope>NUCLEOTIDE SEQUENCE [LARGE SCALE GENOMIC DNA]</scope>
    <source>
        <strain evidence="11 12">NCTC8009</strain>
    </source>
</reference>
<dbReference type="InterPro" id="IPR003953">
    <property type="entry name" value="FAD-dep_OxRdtase_2_FAD-bd"/>
</dbReference>
<evidence type="ECO:0000256" key="6">
    <source>
        <dbReference type="ARBA" id="ARBA00022642"/>
    </source>
</evidence>
<evidence type="ECO:0000256" key="7">
    <source>
        <dbReference type="ARBA" id="ARBA00022827"/>
    </source>
</evidence>
<dbReference type="GO" id="GO:0008734">
    <property type="term" value="F:L-aspartate oxidase activity"/>
    <property type="evidence" value="ECO:0007669"/>
    <property type="project" value="UniProtKB-EC"/>
</dbReference>
<dbReference type="AlphaFoldDB" id="A0A2X3K3T7"/>
<keyword evidence="5" id="KW-0285">Flavoprotein</keyword>
<keyword evidence="6" id="KW-0662">Pyridine nucleotide biosynthesis</keyword>
<protein>
    <recommendedName>
        <fullName evidence="4">L-aspartate oxidase</fullName>
        <ecNumber evidence="4">1.4.3.16</ecNumber>
    </recommendedName>
</protein>
<evidence type="ECO:0000256" key="2">
    <source>
        <dbReference type="ARBA" id="ARBA00004950"/>
    </source>
</evidence>
<keyword evidence="7" id="KW-0274">FAD</keyword>
<dbReference type="Gene3D" id="3.50.50.60">
    <property type="entry name" value="FAD/NAD(P)-binding domain"/>
    <property type="match status" value="1"/>
</dbReference>
<dbReference type="SUPFAM" id="SSF51905">
    <property type="entry name" value="FAD/NAD(P)-binding domain"/>
    <property type="match status" value="1"/>
</dbReference>